<dbReference type="PANTHER" id="PTHR12526:SF640">
    <property type="entry name" value="COLANIC ACID BIOSYNTHESIS GLYCOSYLTRANSFERASE WCAL-RELATED"/>
    <property type="match status" value="1"/>
</dbReference>
<evidence type="ECO:0000256" key="1">
    <source>
        <dbReference type="ARBA" id="ARBA00009481"/>
    </source>
</evidence>
<keyword evidence="2" id="KW-0328">Glycosyltransferase</keyword>
<evidence type="ECO:0000256" key="4">
    <source>
        <dbReference type="SAM" id="MobiDB-lite"/>
    </source>
</evidence>
<name>A0A2S2CPA9_9PROT</name>
<evidence type="ECO:0000313" key="7">
    <source>
        <dbReference type="Proteomes" id="UP000245629"/>
    </source>
</evidence>
<dbReference type="KEGG" id="azz:DEW08_08745"/>
<dbReference type="Pfam" id="PF13692">
    <property type="entry name" value="Glyco_trans_1_4"/>
    <property type="match status" value="1"/>
</dbReference>
<evidence type="ECO:0000256" key="2">
    <source>
        <dbReference type="ARBA" id="ARBA00022676"/>
    </source>
</evidence>
<evidence type="ECO:0000256" key="3">
    <source>
        <dbReference type="ARBA" id="ARBA00022679"/>
    </source>
</evidence>
<dbReference type="RefSeq" id="WP_109326268.1">
    <property type="nucleotide sequence ID" value="NZ_CP029353.1"/>
</dbReference>
<evidence type="ECO:0000313" key="6">
    <source>
        <dbReference type="EMBL" id="AWK86316.1"/>
    </source>
</evidence>
<dbReference type="PANTHER" id="PTHR12526">
    <property type="entry name" value="GLYCOSYLTRANSFERASE"/>
    <property type="match status" value="1"/>
</dbReference>
<dbReference type="Gene3D" id="3.40.50.2000">
    <property type="entry name" value="Glycogen Phosphorylase B"/>
    <property type="match status" value="2"/>
</dbReference>
<dbReference type="AlphaFoldDB" id="A0A2S2CPA9"/>
<evidence type="ECO:0000259" key="5">
    <source>
        <dbReference type="Pfam" id="PF13579"/>
    </source>
</evidence>
<feature type="region of interest" description="Disordered" evidence="4">
    <location>
        <begin position="1"/>
        <end position="20"/>
    </location>
</feature>
<proteinExistence type="inferred from homology"/>
<protein>
    <submittedName>
        <fullName evidence="6">Glycosyltransferase WbuB</fullName>
    </submittedName>
</protein>
<dbReference type="SUPFAM" id="SSF53756">
    <property type="entry name" value="UDP-Glycosyltransferase/glycogen phosphorylase"/>
    <property type="match status" value="1"/>
</dbReference>
<dbReference type="EMBL" id="CP029353">
    <property type="protein sequence ID" value="AWK86316.1"/>
    <property type="molecule type" value="Genomic_DNA"/>
</dbReference>
<dbReference type="GO" id="GO:0016757">
    <property type="term" value="F:glycosyltransferase activity"/>
    <property type="evidence" value="ECO:0007669"/>
    <property type="project" value="UniProtKB-KW"/>
</dbReference>
<comment type="similarity">
    <text evidence="1">Belongs to the glycosyltransferase group 1 family. Glycosyltransferase 4 subfamily.</text>
</comment>
<reference evidence="7" key="1">
    <citation type="submission" date="2018-05" db="EMBL/GenBank/DDBJ databases">
        <title>Azospirillum thermophila sp. nov., a novel isolated from hot spring.</title>
        <authorList>
            <person name="Zhao Z."/>
        </authorList>
    </citation>
    <scope>NUCLEOTIDE SEQUENCE [LARGE SCALE GENOMIC DNA]</scope>
    <source>
        <strain evidence="7">CFH 70021</strain>
    </source>
</reference>
<dbReference type="Pfam" id="PF13579">
    <property type="entry name" value="Glyco_trans_4_4"/>
    <property type="match status" value="1"/>
</dbReference>
<gene>
    <name evidence="6" type="ORF">DEW08_08745</name>
</gene>
<dbReference type="Proteomes" id="UP000245629">
    <property type="component" value="Chromosome 2"/>
</dbReference>
<keyword evidence="3 6" id="KW-0808">Transferase</keyword>
<dbReference type="CDD" id="cd03794">
    <property type="entry name" value="GT4_WbuB-like"/>
    <property type="match status" value="1"/>
</dbReference>
<organism evidence="6 7">
    <name type="scientific">Azospirillum thermophilum</name>
    <dbReference type="NCBI Taxonomy" id="2202148"/>
    <lineage>
        <taxon>Bacteria</taxon>
        <taxon>Pseudomonadati</taxon>
        <taxon>Pseudomonadota</taxon>
        <taxon>Alphaproteobacteria</taxon>
        <taxon>Rhodospirillales</taxon>
        <taxon>Azospirillaceae</taxon>
        <taxon>Azospirillum</taxon>
    </lineage>
</organism>
<accession>A0A2S2CPA9</accession>
<dbReference type="InterPro" id="IPR028098">
    <property type="entry name" value="Glyco_trans_4-like_N"/>
</dbReference>
<feature type="domain" description="Glycosyltransferase subfamily 4-like N-terminal" evidence="5">
    <location>
        <begin position="38"/>
        <end position="220"/>
    </location>
</feature>
<dbReference type="OrthoDB" id="185319at2"/>
<feature type="compositionally biased region" description="Basic and acidic residues" evidence="4">
    <location>
        <begin position="1"/>
        <end position="12"/>
    </location>
</feature>
<sequence>MPDDSFAVRRPDGPAARPSALPPRVLLVAQSYWPEPAGSAPMMTDLATAFAAAGTETTVLTARPNYPGAKVYDGYADGNQDRTVVAGVTIERLPTIPPAGGGMKARLIHEGVLHAGFAAALMRGRVSRHAAVLSLCPSIFSVAMADRFRAPGGRHIAIVHDIQSGLAGALGMGGGAALKAIRAIERTALNRADGIVVLSEPMREVLRELGVTRPITVIPPHVDADAVHPLPRPDGQPPTVLYSGAFARKQGLDQVLDMAAHLRGLAPEARVLLRGQGGIEEELKAKTREMGLANVQFSPLAPKEKLNEAMAEGDVHLVPQRPEGAAFAMPGKAVTILSSGRPFVATCLPGSALSVLEGQIGAFLTTPPDEPRAMAEAVASLLNDPDRRIAMGRRGRTWVEENASRQVALDRYAKLLVGDRG</sequence>
<keyword evidence="7" id="KW-1185">Reference proteome</keyword>